<feature type="chain" id="PRO_5004904728" evidence="1">
    <location>
        <begin position="34"/>
        <end position="245"/>
    </location>
</feature>
<dbReference type="PANTHER" id="PTHR45815:SF3">
    <property type="entry name" value="PROTEIN DISULFIDE-ISOMERASE A6"/>
    <property type="match status" value="1"/>
</dbReference>
<name>W7TX42_9STRA</name>
<dbReference type="Pfam" id="PF00085">
    <property type="entry name" value="Thioredoxin"/>
    <property type="match status" value="1"/>
</dbReference>
<dbReference type="OrthoDB" id="427280at2759"/>
<dbReference type="InterPro" id="IPR013766">
    <property type="entry name" value="Thioredoxin_domain"/>
</dbReference>
<dbReference type="SUPFAM" id="SSF52833">
    <property type="entry name" value="Thioredoxin-like"/>
    <property type="match status" value="1"/>
</dbReference>
<feature type="domain" description="Thioredoxin" evidence="2">
    <location>
        <begin position="22"/>
        <end position="155"/>
    </location>
</feature>
<organism evidence="3 4">
    <name type="scientific">Nannochloropsis gaditana</name>
    <dbReference type="NCBI Taxonomy" id="72520"/>
    <lineage>
        <taxon>Eukaryota</taxon>
        <taxon>Sar</taxon>
        <taxon>Stramenopiles</taxon>
        <taxon>Ochrophyta</taxon>
        <taxon>Eustigmatophyceae</taxon>
        <taxon>Eustigmatales</taxon>
        <taxon>Monodopsidaceae</taxon>
        <taxon>Nannochloropsis</taxon>
    </lineage>
</organism>
<accession>W7TX42</accession>
<feature type="signal peptide" evidence="1">
    <location>
        <begin position="1"/>
        <end position="33"/>
    </location>
</feature>
<dbReference type="CDD" id="cd02961">
    <property type="entry name" value="PDI_a_family"/>
    <property type="match status" value="1"/>
</dbReference>
<dbReference type="GO" id="GO:0034976">
    <property type="term" value="P:response to endoplasmic reticulum stress"/>
    <property type="evidence" value="ECO:0007669"/>
    <property type="project" value="TreeGrafter"/>
</dbReference>
<dbReference type="PANTHER" id="PTHR45815">
    <property type="entry name" value="PROTEIN DISULFIDE-ISOMERASE A6"/>
    <property type="match status" value="1"/>
</dbReference>
<protein>
    <submittedName>
        <fullName evidence="3">Disulfide isomerase</fullName>
    </submittedName>
</protein>
<dbReference type="Gene3D" id="3.40.30.10">
    <property type="entry name" value="Glutaredoxin"/>
    <property type="match status" value="1"/>
</dbReference>
<dbReference type="GO" id="GO:0016853">
    <property type="term" value="F:isomerase activity"/>
    <property type="evidence" value="ECO:0007669"/>
    <property type="project" value="UniProtKB-KW"/>
</dbReference>
<keyword evidence="1" id="KW-0732">Signal</keyword>
<evidence type="ECO:0000259" key="2">
    <source>
        <dbReference type="PROSITE" id="PS51352"/>
    </source>
</evidence>
<dbReference type="InterPro" id="IPR017937">
    <property type="entry name" value="Thioredoxin_CS"/>
</dbReference>
<reference evidence="3 4" key="1">
    <citation type="journal article" date="2014" name="Mol. Plant">
        <title>Chromosome Scale Genome Assembly and Transcriptome Profiling of Nannochloropsis gaditana in Nitrogen Depletion.</title>
        <authorList>
            <person name="Corteggiani Carpinelli E."/>
            <person name="Telatin A."/>
            <person name="Vitulo N."/>
            <person name="Forcato C."/>
            <person name="D'Angelo M."/>
            <person name="Schiavon R."/>
            <person name="Vezzi A."/>
            <person name="Giacometti G.M."/>
            <person name="Morosinotto T."/>
            <person name="Valle G."/>
        </authorList>
    </citation>
    <scope>NUCLEOTIDE SEQUENCE [LARGE SCALE GENOMIC DNA]</scope>
    <source>
        <strain evidence="3 4">B-31</strain>
    </source>
</reference>
<dbReference type="GO" id="GO:0015035">
    <property type="term" value="F:protein-disulfide reductase activity"/>
    <property type="evidence" value="ECO:0007669"/>
    <property type="project" value="TreeGrafter"/>
</dbReference>
<proteinExistence type="predicted"/>
<dbReference type="PROSITE" id="PS51352">
    <property type="entry name" value="THIOREDOXIN_2"/>
    <property type="match status" value="1"/>
</dbReference>
<evidence type="ECO:0000256" key="1">
    <source>
        <dbReference type="SAM" id="SignalP"/>
    </source>
</evidence>
<dbReference type="Proteomes" id="UP000019335">
    <property type="component" value="Chromosome 1"/>
</dbReference>
<dbReference type="PRINTS" id="PR00421">
    <property type="entry name" value="THIOREDOXIN"/>
</dbReference>
<evidence type="ECO:0000313" key="4">
    <source>
        <dbReference type="Proteomes" id="UP000019335"/>
    </source>
</evidence>
<sequence>MRSPSSSKLPFFVFLFFSSSLLFWGAPLPLSVAIDHADLTAGNVVTLTQDNFREHVEDGNTWLVDFYAPWCGHCVRLNPVLDEVAAAVGDKLRIGKVDATIHTRLAKQFGISGYPSLKIFQPPSKEGEEVAGSVSNYDGARTPEALTTLAVRLSAPALAHLPTPEALAGFLRSLQNASVGFVLGRVGEGGRAGRGEDGTEEGREGEEQVFEQVARALKVKASFGSVGKEALEKGKGRELFRYAEP</sequence>
<dbReference type="InterPro" id="IPR036249">
    <property type="entry name" value="Thioredoxin-like_sf"/>
</dbReference>
<dbReference type="PROSITE" id="PS00194">
    <property type="entry name" value="THIOREDOXIN_1"/>
    <property type="match status" value="1"/>
</dbReference>
<keyword evidence="4" id="KW-1185">Reference proteome</keyword>
<dbReference type="GO" id="GO:0005788">
    <property type="term" value="C:endoplasmic reticulum lumen"/>
    <property type="evidence" value="ECO:0007669"/>
    <property type="project" value="TreeGrafter"/>
</dbReference>
<keyword evidence="3" id="KW-0413">Isomerase</keyword>
<dbReference type="EMBL" id="AZIL01000020">
    <property type="protein sequence ID" value="EWM30622.1"/>
    <property type="molecule type" value="Genomic_DNA"/>
</dbReference>
<gene>
    <name evidence="3" type="ORF">Naga_100671g2</name>
</gene>
<comment type="caution">
    <text evidence="3">The sequence shown here is derived from an EMBL/GenBank/DDBJ whole genome shotgun (WGS) entry which is preliminary data.</text>
</comment>
<evidence type="ECO:0000313" key="3">
    <source>
        <dbReference type="EMBL" id="EWM30622.1"/>
    </source>
</evidence>
<dbReference type="AlphaFoldDB" id="W7TX42"/>